<dbReference type="PATRIC" id="fig|1354303.4.peg.915"/>
<accession>U4T5R2</accession>
<reference evidence="1 2" key="1">
    <citation type="journal article" date="2013" name="Genome Announc.">
        <title>Draft Genome Sequence of Psychrobacter aquaticus Strain CMS 56T, Isolated from a Cyanobacterial Mat Sample Collected from Water Bodies in the McMurdo Dry Valley Region of Antarctica.</title>
        <authorList>
            <person name="Reddy G.S."/>
            <person name="Ara S."/>
            <person name="Singh A."/>
            <person name="Kumar Pinnaka A."/>
            <person name="Shivaji S."/>
        </authorList>
    </citation>
    <scope>NUCLEOTIDE SEQUENCE [LARGE SCALE GENOMIC DNA]</scope>
    <source>
        <strain evidence="1 2">CMS 56</strain>
    </source>
</reference>
<dbReference type="AlphaFoldDB" id="U4T5R2"/>
<keyword evidence="2" id="KW-1185">Reference proteome</keyword>
<organism evidence="1 2">
    <name type="scientific">Psychrobacter aquaticus CMS 56</name>
    <dbReference type="NCBI Taxonomy" id="1354303"/>
    <lineage>
        <taxon>Bacteria</taxon>
        <taxon>Pseudomonadati</taxon>
        <taxon>Pseudomonadota</taxon>
        <taxon>Gammaproteobacteria</taxon>
        <taxon>Moraxellales</taxon>
        <taxon>Moraxellaceae</taxon>
        <taxon>Psychrobacter</taxon>
    </lineage>
</organism>
<dbReference type="Proteomes" id="UP000016761">
    <property type="component" value="Unassembled WGS sequence"/>
</dbReference>
<comment type="caution">
    <text evidence="1">The sequence shown here is derived from an EMBL/GenBank/DDBJ whole genome shotgun (WGS) entry which is preliminary data.</text>
</comment>
<gene>
    <name evidence="1" type="ORF">M917_0928</name>
</gene>
<evidence type="ECO:0000313" key="2">
    <source>
        <dbReference type="Proteomes" id="UP000016761"/>
    </source>
</evidence>
<dbReference type="EMBL" id="AUSW01000015">
    <property type="protein sequence ID" value="ERL56250.1"/>
    <property type="molecule type" value="Genomic_DNA"/>
</dbReference>
<proteinExistence type="predicted"/>
<name>U4T5R2_9GAMM</name>
<protein>
    <submittedName>
        <fullName evidence="1">Uncharacterized protein</fullName>
    </submittedName>
</protein>
<evidence type="ECO:0000313" key="1">
    <source>
        <dbReference type="EMBL" id="ERL56250.1"/>
    </source>
</evidence>
<sequence>MRRIKAISGRLVAVQLEQPLSKKLQTTMATNAEVGEL</sequence>